<dbReference type="InterPro" id="IPR015872">
    <property type="entry name" value="TFIIA_gsu_N"/>
</dbReference>
<comment type="subcellular location">
    <subcellularLocation>
        <location evidence="1">Nucleus</location>
    </subcellularLocation>
</comment>
<evidence type="ECO:0000256" key="5">
    <source>
        <dbReference type="ARBA" id="ARBA00023242"/>
    </source>
</evidence>
<comment type="similarity">
    <text evidence="2">Belongs to the TFIIA subunit 2 family.</text>
</comment>
<dbReference type="Proteomes" id="UP000053660">
    <property type="component" value="Unassembled WGS sequence"/>
</dbReference>
<evidence type="ECO:0000256" key="2">
    <source>
        <dbReference type="ARBA" id="ARBA00007675"/>
    </source>
</evidence>
<dbReference type="OrthoDB" id="586585at2759"/>
<keyword evidence="8" id="KW-1185">Reference proteome</keyword>
<evidence type="ECO:0000256" key="3">
    <source>
        <dbReference type="ARBA" id="ARBA00023015"/>
    </source>
</evidence>
<dbReference type="GO" id="GO:0005672">
    <property type="term" value="C:transcription factor TFIIA complex"/>
    <property type="evidence" value="ECO:0007669"/>
    <property type="project" value="InterPro"/>
</dbReference>
<organism evidence="7 8">
    <name type="scientific">Oesophagostomum dentatum</name>
    <name type="common">Nodular worm</name>
    <dbReference type="NCBI Taxonomy" id="61180"/>
    <lineage>
        <taxon>Eukaryota</taxon>
        <taxon>Metazoa</taxon>
        <taxon>Ecdysozoa</taxon>
        <taxon>Nematoda</taxon>
        <taxon>Chromadorea</taxon>
        <taxon>Rhabditida</taxon>
        <taxon>Rhabditina</taxon>
        <taxon>Rhabditomorpha</taxon>
        <taxon>Strongyloidea</taxon>
        <taxon>Strongylidae</taxon>
        <taxon>Oesophagostomum</taxon>
    </lineage>
</organism>
<keyword evidence="4" id="KW-0804">Transcription</keyword>
<accession>A0A0B1TP03</accession>
<dbReference type="Pfam" id="PF02268">
    <property type="entry name" value="TFIIA_gamma_N"/>
    <property type="match status" value="1"/>
</dbReference>
<dbReference type="FunFam" id="1.10.287.190:FF:000001">
    <property type="entry name" value="Transcription initiation factor IIA subunit 2"/>
    <property type="match status" value="1"/>
</dbReference>
<proteinExistence type="inferred from homology"/>
<dbReference type="GO" id="GO:0006367">
    <property type="term" value="P:transcription initiation at RNA polymerase II promoter"/>
    <property type="evidence" value="ECO:0007669"/>
    <property type="project" value="InterPro"/>
</dbReference>
<feature type="domain" description="Transcription initiation factor IIA gamma subunit N-terminal" evidence="6">
    <location>
        <begin position="3"/>
        <end position="48"/>
    </location>
</feature>
<dbReference type="Gene3D" id="1.10.287.190">
    <property type="entry name" value="Transcription factor IIA gamma subunit, alpha-helical domain"/>
    <property type="match status" value="1"/>
</dbReference>
<evidence type="ECO:0000259" key="6">
    <source>
        <dbReference type="Pfam" id="PF02268"/>
    </source>
</evidence>
<keyword evidence="5" id="KW-0539">Nucleus</keyword>
<dbReference type="CDD" id="cd10145">
    <property type="entry name" value="TFIIA_gamma_N"/>
    <property type="match status" value="1"/>
</dbReference>
<dbReference type="AlphaFoldDB" id="A0A0B1TP03"/>
<keyword evidence="7" id="KW-0648">Protein biosynthesis</keyword>
<dbReference type="InterPro" id="IPR009083">
    <property type="entry name" value="TFIIA_a-hlx"/>
</dbReference>
<evidence type="ECO:0000313" key="8">
    <source>
        <dbReference type="Proteomes" id="UP000053660"/>
    </source>
</evidence>
<gene>
    <name evidence="7" type="ORF">OESDEN_02465</name>
</gene>
<evidence type="ECO:0000256" key="1">
    <source>
        <dbReference type="ARBA" id="ARBA00004123"/>
    </source>
</evidence>
<dbReference type="SUPFAM" id="SSF47396">
    <property type="entry name" value="Transcription factor IIA (TFIIA), alpha-helical domain"/>
    <property type="match status" value="1"/>
</dbReference>
<sequence length="103" mass="11228">MAYTMYRETTLGSALTHTLDDFVEEGMISRTLAAKVLAAFDASINKALAYRVKNKGGTLLETEGNVSRLLTDYGQFDESDVRLKIVACEAMPPVLPSSVPDPE</sequence>
<dbReference type="EMBL" id="KN549437">
    <property type="protein sequence ID" value="KHJ97552.1"/>
    <property type="molecule type" value="Genomic_DNA"/>
</dbReference>
<keyword evidence="3" id="KW-0805">Transcription regulation</keyword>
<evidence type="ECO:0000313" key="7">
    <source>
        <dbReference type="EMBL" id="KHJ97552.1"/>
    </source>
</evidence>
<keyword evidence="7" id="KW-0396">Initiation factor</keyword>
<evidence type="ECO:0000256" key="4">
    <source>
        <dbReference type="ARBA" id="ARBA00023163"/>
    </source>
</evidence>
<reference evidence="7 8" key="1">
    <citation type="submission" date="2014-03" db="EMBL/GenBank/DDBJ databases">
        <title>Draft genome of the hookworm Oesophagostomum dentatum.</title>
        <authorList>
            <person name="Mitreva M."/>
        </authorList>
    </citation>
    <scope>NUCLEOTIDE SEQUENCE [LARGE SCALE GENOMIC DNA]</scope>
    <source>
        <strain evidence="7 8">OD-Hann</strain>
    </source>
</reference>
<dbReference type="PANTHER" id="PTHR10966">
    <property type="entry name" value="TRANSCRIPTION INITIATION FACTOR IIA SUBUNIT 2"/>
    <property type="match status" value="1"/>
</dbReference>
<dbReference type="GO" id="GO:0003743">
    <property type="term" value="F:translation initiation factor activity"/>
    <property type="evidence" value="ECO:0007669"/>
    <property type="project" value="UniProtKB-KW"/>
</dbReference>
<protein>
    <submittedName>
        <fullName evidence="7">Transcription initiation factor IIA, gamma subunit, helical domain protein</fullName>
    </submittedName>
</protein>
<dbReference type="InterPro" id="IPR003194">
    <property type="entry name" value="TFIIA_gsu"/>
</dbReference>
<name>A0A0B1TP03_OESDE</name>